<dbReference type="CDD" id="cd04301">
    <property type="entry name" value="NAT_SF"/>
    <property type="match status" value="1"/>
</dbReference>
<accession>A0A7W9YJH8</accession>
<keyword evidence="5" id="KW-1185">Reference proteome</keyword>
<dbReference type="PROSITE" id="PS51186">
    <property type="entry name" value="GNAT"/>
    <property type="match status" value="1"/>
</dbReference>
<evidence type="ECO:0000313" key="5">
    <source>
        <dbReference type="Proteomes" id="UP000546642"/>
    </source>
</evidence>
<dbReference type="InterPro" id="IPR050832">
    <property type="entry name" value="Bact_Acetyltransf"/>
</dbReference>
<keyword evidence="1" id="KW-0808">Transferase</keyword>
<sequence length="170" mass="17853">MSTPRISAAVEADIGAIWTVQRAAYLDEAQACGDPYIAPLAETREQVGAYLGADRILLKAELGPRIVGAARGRGTGSGFLINRLAVAPDVRRRGIGRALLAALEEHALRAQPDLESFALVTGRGGAADLRLYRALGYTETGRERLADHITTVHLRKPAPGGASGTAGGEE</sequence>
<dbReference type="GO" id="GO:0016747">
    <property type="term" value="F:acyltransferase activity, transferring groups other than amino-acyl groups"/>
    <property type="evidence" value="ECO:0007669"/>
    <property type="project" value="InterPro"/>
</dbReference>
<evidence type="ECO:0000313" key="4">
    <source>
        <dbReference type="EMBL" id="MBB6172346.1"/>
    </source>
</evidence>
<name>A0A7W9YJH8_9ACTN</name>
<dbReference type="AlphaFoldDB" id="A0A7W9YJH8"/>
<keyword evidence="4" id="KW-0689">Ribosomal protein</keyword>
<protein>
    <submittedName>
        <fullName evidence="4">Ribosomal protein S18 acetylase RimI-like enzyme</fullName>
    </submittedName>
</protein>
<evidence type="ECO:0000259" key="3">
    <source>
        <dbReference type="PROSITE" id="PS51186"/>
    </source>
</evidence>
<dbReference type="Proteomes" id="UP000546642">
    <property type="component" value="Unassembled WGS sequence"/>
</dbReference>
<reference evidence="4 5" key="1">
    <citation type="submission" date="2020-08" db="EMBL/GenBank/DDBJ databases">
        <title>Sequencing the genomes of 1000 actinobacteria strains.</title>
        <authorList>
            <person name="Klenk H.-P."/>
        </authorList>
    </citation>
    <scope>NUCLEOTIDE SEQUENCE [LARGE SCALE GENOMIC DNA]</scope>
    <source>
        <strain evidence="4 5">DSM 46659</strain>
    </source>
</reference>
<dbReference type="SUPFAM" id="SSF55729">
    <property type="entry name" value="Acyl-CoA N-acyltransferases (Nat)"/>
    <property type="match status" value="1"/>
</dbReference>
<evidence type="ECO:0000256" key="2">
    <source>
        <dbReference type="ARBA" id="ARBA00023315"/>
    </source>
</evidence>
<keyword evidence="2" id="KW-0012">Acyltransferase</keyword>
<proteinExistence type="predicted"/>
<gene>
    <name evidence="4" type="ORF">HNR23_002406</name>
</gene>
<dbReference type="InterPro" id="IPR016181">
    <property type="entry name" value="Acyl_CoA_acyltransferase"/>
</dbReference>
<dbReference type="Pfam" id="PF13673">
    <property type="entry name" value="Acetyltransf_10"/>
    <property type="match status" value="1"/>
</dbReference>
<evidence type="ECO:0000256" key="1">
    <source>
        <dbReference type="ARBA" id="ARBA00022679"/>
    </source>
</evidence>
<organism evidence="4 5">
    <name type="scientific">Nocardiopsis mwathae</name>
    <dbReference type="NCBI Taxonomy" id="1472723"/>
    <lineage>
        <taxon>Bacteria</taxon>
        <taxon>Bacillati</taxon>
        <taxon>Actinomycetota</taxon>
        <taxon>Actinomycetes</taxon>
        <taxon>Streptosporangiales</taxon>
        <taxon>Nocardiopsidaceae</taxon>
        <taxon>Nocardiopsis</taxon>
    </lineage>
</organism>
<dbReference type="PANTHER" id="PTHR43877">
    <property type="entry name" value="AMINOALKYLPHOSPHONATE N-ACETYLTRANSFERASE-RELATED-RELATED"/>
    <property type="match status" value="1"/>
</dbReference>
<dbReference type="InterPro" id="IPR000182">
    <property type="entry name" value="GNAT_dom"/>
</dbReference>
<dbReference type="EMBL" id="JACHDS010000001">
    <property type="protein sequence ID" value="MBB6172346.1"/>
    <property type="molecule type" value="Genomic_DNA"/>
</dbReference>
<dbReference type="Gene3D" id="3.40.630.30">
    <property type="match status" value="1"/>
</dbReference>
<keyword evidence="4" id="KW-0687">Ribonucleoprotein</keyword>
<comment type="caution">
    <text evidence="4">The sequence shown here is derived from an EMBL/GenBank/DDBJ whole genome shotgun (WGS) entry which is preliminary data.</text>
</comment>
<dbReference type="RefSeq" id="WP_184075652.1">
    <property type="nucleotide sequence ID" value="NZ_JACHDS010000001.1"/>
</dbReference>
<dbReference type="GO" id="GO:0005840">
    <property type="term" value="C:ribosome"/>
    <property type="evidence" value="ECO:0007669"/>
    <property type="project" value="UniProtKB-KW"/>
</dbReference>
<feature type="domain" description="N-acetyltransferase" evidence="3">
    <location>
        <begin position="4"/>
        <end position="159"/>
    </location>
</feature>